<dbReference type="Pfam" id="PF14555">
    <property type="entry name" value="UBA_4"/>
    <property type="match status" value="1"/>
</dbReference>
<organism evidence="1 2">
    <name type="scientific">Parelaphostrongylus tenuis</name>
    <name type="common">Meningeal worm</name>
    <dbReference type="NCBI Taxonomy" id="148309"/>
    <lineage>
        <taxon>Eukaryota</taxon>
        <taxon>Metazoa</taxon>
        <taxon>Ecdysozoa</taxon>
        <taxon>Nematoda</taxon>
        <taxon>Chromadorea</taxon>
        <taxon>Rhabditida</taxon>
        <taxon>Rhabditina</taxon>
        <taxon>Rhabditomorpha</taxon>
        <taxon>Strongyloidea</taxon>
        <taxon>Metastrongylidae</taxon>
        <taxon>Parelaphostrongylus</taxon>
    </lineage>
</organism>
<dbReference type="Proteomes" id="UP001196413">
    <property type="component" value="Unassembled WGS sequence"/>
</dbReference>
<comment type="caution">
    <text evidence="1">The sequence shown here is derived from an EMBL/GenBank/DDBJ whole genome shotgun (WGS) entry which is preliminary data.</text>
</comment>
<keyword evidence="2" id="KW-1185">Reference proteome</keyword>
<evidence type="ECO:0000313" key="2">
    <source>
        <dbReference type="Proteomes" id="UP001196413"/>
    </source>
</evidence>
<gene>
    <name evidence="1" type="ORF">KIN20_011628</name>
</gene>
<reference evidence="1" key="1">
    <citation type="submission" date="2021-06" db="EMBL/GenBank/DDBJ databases">
        <title>Parelaphostrongylus tenuis whole genome reference sequence.</title>
        <authorList>
            <person name="Garwood T.J."/>
            <person name="Larsen P.A."/>
            <person name="Fountain-Jones N.M."/>
            <person name="Garbe J.R."/>
            <person name="Macchietto M.G."/>
            <person name="Kania S.A."/>
            <person name="Gerhold R.W."/>
            <person name="Richards J.E."/>
            <person name="Wolf T.M."/>
        </authorList>
    </citation>
    <scope>NUCLEOTIDE SEQUENCE</scope>
    <source>
        <strain evidence="1">MNPRO001-30</strain>
        <tissue evidence="1">Meninges</tissue>
    </source>
</reference>
<dbReference type="Gene3D" id="1.10.8.10">
    <property type="entry name" value="DNA helicase RuvA subunit, C-terminal domain"/>
    <property type="match status" value="1"/>
</dbReference>
<dbReference type="AlphaFoldDB" id="A0AAD5MB52"/>
<name>A0AAD5MB52_PARTN</name>
<evidence type="ECO:0000313" key="1">
    <source>
        <dbReference type="EMBL" id="KAJ1354635.1"/>
    </source>
</evidence>
<proteinExistence type="predicted"/>
<evidence type="ECO:0008006" key="3">
    <source>
        <dbReference type="Google" id="ProtNLM"/>
    </source>
</evidence>
<accession>A0AAD5MB52</accession>
<dbReference type="SUPFAM" id="SSF46934">
    <property type="entry name" value="UBA-like"/>
    <property type="match status" value="1"/>
</dbReference>
<sequence length="205" mass="23759">MVSIENNINNFKEFCGITEDRLAIRYLDRCNGDLQAAIQLYFQTDGMLEDVIDDDWSNEALHGSDDSDDEPRIRRNSEDRRALVAQTTEFSSRHTSVVQPWRQYIFAIITLPFNFFISTIYDVLGFFYELVVGERAPAEDDIREDVSNFRRAVDERFMTSVEFFDGTIEEAFIEACLAEKVFAVFMFTPGEQYTDETSAPNFGRR</sequence>
<dbReference type="InterPro" id="IPR009060">
    <property type="entry name" value="UBA-like_sf"/>
</dbReference>
<dbReference type="EMBL" id="JAHQIW010002139">
    <property type="protein sequence ID" value="KAJ1354635.1"/>
    <property type="molecule type" value="Genomic_DNA"/>
</dbReference>
<protein>
    <recommendedName>
        <fullName evidence="3">UBX domain-containing protein</fullName>
    </recommendedName>
</protein>